<evidence type="ECO:0000256" key="11">
    <source>
        <dbReference type="RuleBase" id="RU363063"/>
    </source>
</evidence>
<dbReference type="GO" id="GO:0016757">
    <property type="term" value="F:glycosyltransferase activity"/>
    <property type="evidence" value="ECO:0007669"/>
    <property type="project" value="UniProtKB-KW"/>
</dbReference>
<dbReference type="GO" id="GO:0000139">
    <property type="term" value="C:Golgi membrane"/>
    <property type="evidence" value="ECO:0007669"/>
    <property type="project" value="UniProtKB-SubCell"/>
</dbReference>
<evidence type="ECO:0000256" key="3">
    <source>
        <dbReference type="ARBA" id="ARBA00022676"/>
    </source>
</evidence>
<dbReference type="AlphaFoldDB" id="A0ABD2PZL1"/>
<reference evidence="12 13" key="1">
    <citation type="submission" date="2024-11" db="EMBL/GenBank/DDBJ databases">
        <title>Adaptive evolution of stress response genes in parasites aligns with host niche diversity.</title>
        <authorList>
            <person name="Hahn C."/>
            <person name="Resl P."/>
        </authorList>
    </citation>
    <scope>NUCLEOTIDE SEQUENCE [LARGE SCALE GENOMIC DNA]</scope>
    <source>
        <strain evidence="12">EGGRZ-B1_66</strain>
        <tissue evidence="12">Body</tissue>
    </source>
</reference>
<evidence type="ECO:0000256" key="4">
    <source>
        <dbReference type="ARBA" id="ARBA00022679"/>
    </source>
</evidence>
<keyword evidence="9" id="KW-0472">Membrane</keyword>
<keyword evidence="10" id="KW-0325">Glycoprotein</keyword>
<evidence type="ECO:0000256" key="9">
    <source>
        <dbReference type="ARBA" id="ARBA00023136"/>
    </source>
</evidence>
<dbReference type="PANTHER" id="PTHR11214">
    <property type="entry name" value="BETA-1,3-N-ACETYLGLUCOSAMINYLTRANSFERASE"/>
    <property type="match status" value="1"/>
</dbReference>
<evidence type="ECO:0000256" key="10">
    <source>
        <dbReference type="ARBA" id="ARBA00023180"/>
    </source>
</evidence>
<evidence type="ECO:0000256" key="2">
    <source>
        <dbReference type="ARBA" id="ARBA00008661"/>
    </source>
</evidence>
<evidence type="ECO:0000256" key="5">
    <source>
        <dbReference type="ARBA" id="ARBA00022692"/>
    </source>
</evidence>
<keyword evidence="13" id="KW-1185">Reference proteome</keyword>
<evidence type="ECO:0000256" key="6">
    <source>
        <dbReference type="ARBA" id="ARBA00022968"/>
    </source>
</evidence>
<accession>A0ABD2PZL1</accession>
<dbReference type="Proteomes" id="UP001626550">
    <property type="component" value="Unassembled WGS sequence"/>
</dbReference>
<proteinExistence type="inferred from homology"/>
<comment type="subcellular location">
    <subcellularLocation>
        <location evidence="1 11">Golgi apparatus membrane</location>
        <topology evidence="1 11">Single-pass type II membrane protein</topology>
    </subcellularLocation>
</comment>
<evidence type="ECO:0000256" key="1">
    <source>
        <dbReference type="ARBA" id="ARBA00004323"/>
    </source>
</evidence>
<protein>
    <recommendedName>
        <fullName evidence="11">Hexosyltransferase</fullName>
        <ecNumber evidence="11">2.4.1.-</ecNumber>
    </recommendedName>
</protein>
<keyword evidence="7" id="KW-1133">Transmembrane helix</keyword>
<dbReference type="PANTHER" id="PTHR11214:SF349">
    <property type="entry name" value="BETA-1,3-GALACTOSYLTRANSFERASE BRN"/>
    <property type="match status" value="1"/>
</dbReference>
<organism evidence="12 13">
    <name type="scientific">Cichlidogyrus casuarinus</name>
    <dbReference type="NCBI Taxonomy" id="1844966"/>
    <lineage>
        <taxon>Eukaryota</taxon>
        <taxon>Metazoa</taxon>
        <taxon>Spiralia</taxon>
        <taxon>Lophotrochozoa</taxon>
        <taxon>Platyhelminthes</taxon>
        <taxon>Monogenea</taxon>
        <taxon>Monopisthocotylea</taxon>
        <taxon>Dactylogyridea</taxon>
        <taxon>Ancyrocephalidae</taxon>
        <taxon>Cichlidogyrus</taxon>
    </lineage>
</organism>
<dbReference type="FunFam" id="3.90.550.50:FF:000001">
    <property type="entry name" value="Hexosyltransferase"/>
    <property type="match status" value="1"/>
</dbReference>
<gene>
    <name evidence="12" type="ORF">Ciccas_008864</name>
</gene>
<dbReference type="EMBL" id="JBJKFK010001653">
    <property type="protein sequence ID" value="KAL3312543.1"/>
    <property type="molecule type" value="Genomic_DNA"/>
</dbReference>
<sequence>MLKQTSFSESSFHYPLDIDFAFTAKPQDEKPADVNPINQVSINYIHSPVHLCQSSSSFNALILVKSGLDNYEHRSVIRQTWFTELARNNMRAAFILGTTMNESQAQLVDQEATLHRDIIQYDLIDSYYNNTYKAMAALRWQKQMCSNNRFKYLVMMDDDYYVNVPKLRHYVESNQNEGDFVAGYLYTSSQPKRIPGLKWFTSLEEYEYSRWPVYPSGGFYILSKYTADRISRAFPYVKYSRYDDALIGIILLKLKIISTQEGNLFMLTPPLFVSSYLDIVSAHTISNPQLIYKVWHSLHPAE</sequence>
<dbReference type="Pfam" id="PF01762">
    <property type="entry name" value="Galactosyl_T"/>
    <property type="match status" value="1"/>
</dbReference>
<keyword evidence="6" id="KW-0735">Signal-anchor</keyword>
<evidence type="ECO:0000313" key="13">
    <source>
        <dbReference type="Proteomes" id="UP001626550"/>
    </source>
</evidence>
<keyword evidence="4" id="KW-0808">Transferase</keyword>
<evidence type="ECO:0000256" key="7">
    <source>
        <dbReference type="ARBA" id="ARBA00022989"/>
    </source>
</evidence>
<keyword evidence="8 11" id="KW-0333">Golgi apparatus</keyword>
<dbReference type="InterPro" id="IPR002659">
    <property type="entry name" value="Glyco_trans_31"/>
</dbReference>
<comment type="similarity">
    <text evidence="2 11">Belongs to the glycosyltransferase 31 family.</text>
</comment>
<dbReference type="EC" id="2.4.1.-" evidence="11"/>
<keyword evidence="5" id="KW-0812">Transmembrane</keyword>
<evidence type="ECO:0000256" key="8">
    <source>
        <dbReference type="ARBA" id="ARBA00023034"/>
    </source>
</evidence>
<evidence type="ECO:0000313" key="12">
    <source>
        <dbReference type="EMBL" id="KAL3312543.1"/>
    </source>
</evidence>
<name>A0ABD2PZL1_9PLAT</name>
<keyword evidence="3 11" id="KW-0328">Glycosyltransferase</keyword>
<dbReference type="Gene3D" id="3.90.550.50">
    <property type="match status" value="1"/>
</dbReference>
<comment type="caution">
    <text evidence="12">The sequence shown here is derived from an EMBL/GenBank/DDBJ whole genome shotgun (WGS) entry which is preliminary data.</text>
</comment>